<feature type="domain" description="SUF system FeS cluster assembly SufBD core" evidence="2">
    <location>
        <begin position="172"/>
        <end position="398"/>
    </location>
</feature>
<reference evidence="4 6" key="1">
    <citation type="submission" date="2014-08" db="EMBL/GenBank/DDBJ databases">
        <title>Methylacidiphilum kamchatkense strain Kam1 draft genome sequence.</title>
        <authorList>
            <person name="Birkeland N.-K."/>
            <person name="Erikstad H.A."/>
        </authorList>
    </citation>
    <scope>NUCLEOTIDE SEQUENCE [LARGE SCALE GENOMIC DNA]</scope>
    <source>
        <strain evidence="4 6">Kam1</strain>
    </source>
</reference>
<evidence type="ECO:0000313" key="6">
    <source>
        <dbReference type="Proteomes" id="UP000031594"/>
    </source>
</evidence>
<evidence type="ECO:0000313" key="5">
    <source>
        <dbReference type="EMBL" id="QDQ43375.1"/>
    </source>
</evidence>
<evidence type="ECO:0000256" key="1">
    <source>
        <dbReference type="ARBA" id="ARBA00043967"/>
    </source>
</evidence>
<dbReference type="EMBL" id="JQNX01000004">
    <property type="protein sequence ID" value="KIE58550.1"/>
    <property type="molecule type" value="Genomic_DNA"/>
</dbReference>
<reference evidence="5" key="2">
    <citation type="journal article" date="2019" name="BMC Genomics">
        <title>Complete genome sequence analysis of the thermoacidophilic verrucomicrobial methanotroph 'Candidatus Methylacidiphilum kamchatkense' strain Kam1 and comparison with its closest relatives.</title>
        <authorList>
            <person name="Kruse T."/>
            <person name="Ratnadevi C.M."/>
            <person name="Erikstad H.A."/>
            <person name="Birkeland N.K."/>
        </authorList>
    </citation>
    <scope>NUCLEOTIDE SEQUENCE</scope>
    <source>
        <strain evidence="5">Kam1</strain>
    </source>
</reference>
<dbReference type="GO" id="GO:0016226">
    <property type="term" value="P:iron-sulfur cluster assembly"/>
    <property type="evidence" value="ECO:0007669"/>
    <property type="project" value="InterPro"/>
</dbReference>
<evidence type="ECO:0000259" key="2">
    <source>
        <dbReference type="Pfam" id="PF01458"/>
    </source>
</evidence>
<accession>A0A0C1V4A5</accession>
<gene>
    <name evidence="4" type="ORF">A946_06610</name>
    <name evidence="5" type="ORF">kam1_2168</name>
</gene>
<dbReference type="KEGG" id="mkc:kam1_2168"/>
<feature type="domain" description="SUF system FeS cluster assembly SufBD N-terminal" evidence="3">
    <location>
        <begin position="23"/>
        <end position="164"/>
    </location>
</feature>
<dbReference type="PANTHER" id="PTHR43575">
    <property type="entry name" value="PROTEIN ABCI7, CHLOROPLASTIC"/>
    <property type="match status" value="1"/>
</dbReference>
<dbReference type="SUPFAM" id="SSF101960">
    <property type="entry name" value="Stabilizer of iron transporter SufD"/>
    <property type="match status" value="1"/>
</dbReference>
<reference evidence="7" key="3">
    <citation type="submission" date="2019-03" db="EMBL/GenBank/DDBJ databases">
        <title>Complete genome of Methylacidiphilum kamchatkense Kam1.</title>
        <authorList>
            <person name="Kruse T."/>
            <person name="Murarilal Ratnadevi C."/>
            <person name="Erikstad H.-A."/>
            <person name="Birkeland N.-K."/>
        </authorList>
    </citation>
    <scope>NUCLEOTIDE SEQUENCE [LARGE SCALE GENOMIC DNA]</scope>
    <source>
        <strain evidence="7">kam1</strain>
    </source>
</reference>
<evidence type="ECO:0000259" key="3">
    <source>
        <dbReference type="Pfam" id="PF19295"/>
    </source>
</evidence>
<dbReference type="EMBL" id="CP037899">
    <property type="protein sequence ID" value="QDQ43375.1"/>
    <property type="molecule type" value="Genomic_DNA"/>
</dbReference>
<sequence>MHLMQKNSVVTKAEKNIIPSWWEDIRRQALLDYEQLSPPQKKDEKWRFSTIEKIKWEGYTPKIPVSPSDLDKICQFFPYENSLGSIVYGNDNLLFYSPISEKLQKMGVIFSPLIDAITLYPDLLKEYIFKEKLSMGSDKFEALHRSNTLSGVFLYVPKYVEIQEFFEVWFWLSESNIGTYPHCLFVLEEGSKARVQLNFRSINERGGFSCSAIESYLAQSSHFELVSVQQWAKEVNSFLFSLTDVGQDAQSSSLYVNVGGVYNRFEGKTRLSGAGGSAEVLSATIAKNNQEFDQRTLQIHSAPYTTSNLLFKNVLFDSAKTIFSGMINVSPEAQKTDAYQSNKNLILGENAEANSLPGLEIMADDVRCTHGATTGSLAKEELFYSQQRGIPKPVFEKLYSVGFLAECVQRLKNTQIANRILDFLHSCLQV</sequence>
<dbReference type="AlphaFoldDB" id="A0A0C1V4A5"/>
<dbReference type="Pfam" id="PF01458">
    <property type="entry name" value="SUFBD_core"/>
    <property type="match status" value="1"/>
</dbReference>
<organism evidence="5 7">
    <name type="scientific">Methylacidiphilum kamchatkense Kam1</name>
    <dbReference type="NCBI Taxonomy" id="1202785"/>
    <lineage>
        <taxon>Bacteria</taxon>
        <taxon>Pseudomonadati</taxon>
        <taxon>Verrucomicrobiota</taxon>
        <taxon>Methylacidiphilae</taxon>
        <taxon>Methylacidiphilales</taxon>
        <taxon>Methylacidiphilaceae</taxon>
        <taxon>Methylacidiphilum (ex Ratnadevi et al. 2023)</taxon>
    </lineage>
</organism>
<evidence type="ECO:0000313" key="4">
    <source>
        <dbReference type="EMBL" id="KIE58550.1"/>
    </source>
</evidence>
<dbReference type="InterPro" id="IPR037284">
    <property type="entry name" value="SUF_FeS_clus_asmbl_SufBD_sf"/>
</dbReference>
<dbReference type="InterPro" id="IPR000825">
    <property type="entry name" value="SUF_FeS_clus_asmbl_SufBD_core"/>
</dbReference>
<dbReference type="OrthoDB" id="9803529at2"/>
<dbReference type="InterPro" id="IPR045595">
    <property type="entry name" value="SufBD_N"/>
</dbReference>
<comment type="similarity">
    <text evidence="1">Belongs to the iron-sulfur cluster assembly SufBD family.</text>
</comment>
<proteinExistence type="inferred from homology"/>
<keyword evidence="6" id="KW-1185">Reference proteome</keyword>
<evidence type="ECO:0000313" key="7">
    <source>
        <dbReference type="Proteomes" id="UP000315925"/>
    </source>
</evidence>
<dbReference type="Pfam" id="PF19295">
    <property type="entry name" value="SufBD_N"/>
    <property type="match status" value="1"/>
</dbReference>
<dbReference type="Proteomes" id="UP000315925">
    <property type="component" value="Chromosome"/>
</dbReference>
<dbReference type="STRING" id="1202785.A946_06610"/>
<dbReference type="PANTHER" id="PTHR43575:SF1">
    <property type="entry name" value="PROTEIN ABCI7, CHLOROPLASTIC"/>
    <property type="match status" value="1"/>
</dbReference>
<dbReference type="InterPro" id="IPR055346">
    <property type="entry name" value="Fe-S_cluster_assembly_SufBD"/>
</dbReference>
<name>A0A0C1V4A5_9BACT</name>
<protein>
    <submittedName>
        <fullName evidence="4">Cysteine desulfurase</fullName>
    </submittedName>
    <submittedName>
        <fullName evidence="5">Iron-regulated ABC transporter permease protein SufD</fullName>
    </submittedName>
</protein>
<dbReference type="Proteomes" id="UP000031594">
    <property type="component" value="Unassembled WGS sequence"/>
</dbReference>